<dbReference type="SMART" id="SM00369">
    <property type="entry name" value="LRR_TYP"/>
    <property type="match status" value="4"/>
</dbReference>
<proteinExistence type="predicted"/>
<dbReference type="Pfam" id="PF10428">
    <property type="entry name" value="SOG2"/>
    <property type="match status" value="2"/>
</dbReference>
<dbReference type="InterPro" id="IPR050216">
    <property type="entry name" value="LRR_domain-containing"/>
</dbReference>
<organism evidence="5 6">
    <name type="scientific">Amylocarpus encephaloides</name>
    <dbReference type="NCBI Taxonomy" id="45428"/>
    <lineage>
        <taxon>Eukaryota</taxon>
        <taxon>Fungi</taxon>
        <taxon>Dikarya</taxon>
        <taxon>Ascomycota</taxon>
        <taxon>Pezizomycotina</taxon>
        <taxon>Leotiomycetes</taxon>
        <taxon>Helotiales</taxon>
        <taxon>Helotiales incertae sedis</taxon>
        <taxon>Amylocarpus</taxon>
    </lineage>
</organism>
<dbReference type="InterPro" id="IPR003591">
    <property type="entry name" value="Leu-rich_rpt_typical-subtyp"/>
</dbReference>
<feature type="domain" description="Disease resistance R13L4/SHOC-2-like LRR" evidence="4">
    <location>
        <begin position="145"/>
        <end position="223"/>
    </location>
</feature>
<accession>A0A9P7YUQ8</accession>
<dbReference type="InterPro" id="IPR032675">
    <property type="entry name" value="LRR_dom_sf"/>
</dbReference>
<feature type="region of interest" description="Disordered" evidence="3">
    <location>
        <begin position="1"/>
        <end position="44"/>
    </location>
</feature>
<evidence type="ECO:0000256" key="2">
    <source>
        <dbReference type="ARBA" id="ARBA00022737"/>
    </source>
</evidence>
<dbReference type="SMART" id="SM00364">
    <property type="entry name" value="LRR_BAC"/>
    <property type="match status" value="4"/>
</dbReference>
<protein>
    <submittedName>
        <fullName evidence="5">RAM signaling pathway protein-domain-containing protein</fullName>
    </submittedName>
</protein>
<evidence type="ECO:0000256" key="3">
    <source>
        <dbReference type="SAM" id="MobiDB-lite"/>
    </source>
</evidence>
<sequence>MSGNWENMERPTGLPLGAATQSTGRPLGDNGLPRPPPLNTARRIPNMPISHEASNSALPAQNSIAPAEVVELAREAMRNALEENQTKAAEASGVSNELKPGVTIDLSHKYIQKFPEEVVDIIKNELERLALSHNQISTFPSRFSECVSLRYLNVRNNFIREFPQSICELTSLEILDLGRNKLKVLPPELVRLTSLKVLSVQKNRIEALPLCLADMVSLQVLKLEGNPISFPPPEILEPQATTPPNGRLNENENENFTVTLQIKKFLKTKALTDRSETESGGEESSEGTETPRPMKRVMSGRFPIKVNGTEVPDLRSPALARPPPPIPSRSHYRGLSQQNLGLRRPDVMPLTINGNNNERVRSNSEGLLAAARPSDRSRRMGIVTKKPSELSTVDESKTNRYSHYRGLSHGSAMSGPNGGNGNGNTRSPASPAESGQRATYVRRLSSLPERKRESSSPDPVIEGAKGILYALFQVHPLIQNLLALARDGTNKRTSLERVFYNANVHVEELDRDIQRYITYSEEDEEAAPRSNENVHRACLASVQAYIQVLGLFSNNIETLLDNGDPRYIRTLLLLIYGSAAEVRNAGADLFKHGQGHRPRISEEIEVEETLRFPVRDHRDKSVTPTRERPGLSLRSRSATAIHTAGNLRIATNGQAPPALLSSANRSVTMTSATPRSGESFTSSNNGDRRIEFSEEDKLFEKIYLRLLDAADMALIALPRVNSYFVSGKKSNQRPNENPPQFWNALIQRCAFAHQTAENLRERLSIIQVKEPGVRTQGAFWELCSAFVYTYTDLVIRVKEAKASTNLLPMEIIHILRPLQKAVKETSQLIQNSPWSFLAGPPSTNGLANGAYNSRSPASQVPLPMTPQSAALGPAVQATVPSTPQSAYSMPRGDFYQRADAFLAMNGSSAASSRTATMTSTMNNNPNSALNTNDGMMTPAFIMSPMNSFGAMGSRYTQNEKLAF</sequence>
<evidence type="ECO:0000313" key="6">
    <source>
        <dbReference type="Proteomes" id="UP000824998"/>
    </source>
</evidence>
<keyword evidence="1" id="KW-0433">Leucine-rich repeat</keyword>
<feature type="region of interest" description="Disordered" evidence="3">
    <location>
        <begin position="371"/>
        <end position="438"/>
    </location>
</feature>
<evidence type="ECO:0000256" key="1">
    <source>
        <dbReference type="ARBA" id="ARBA00022614"/>
    </source>
</evidence>
<dbReference type="PANTHER" id="PTHR48051:SF1">
    <property type="entry name" value="RAS SUPPRESSOR PROTEIN 1"/>
    <property type="match status" value="1"/>
</dbReference>
<dbReference type="Proteomes" id="UP000824998">
    <property type="component" value="Unassembled WGS sequence"/>
</dbReference>
<evidence type="ECO:0000313" key="5">
    <source>
        <dbReference type="EMBL" id="KAG9239570.1"/>
    </source>
</evidence>
<comment type="caution">
    <text evidence="5">The sequence shown here is derived from an EMBL/GenBank/DDBJ whole genome shotgun (WGS) entry which is preliminary data.</text>
</comment>
<dbReference type="Pfam" id="PF23598">
    <property type="entry name" value="LRR_14"/>
    <property type="match status" value="1"/>
</dbReference>
<dbReference type="PANTHER" id="PTHR48051">
    <property type="match status" value="1"/>
</dbReference>
<keyword evidence="2" id="KW-0677">Repeat</keyword>
<dbReference type="OrthoDB" id="1394818at2759"/>
<name>A0A9P7YUQ8_9HELO</name>
<feature type="region of interest" description="Disordered" evidence="3">
    <location>
        <begin position="269"/>
        <end position="333"/>
    </location>
</feature>
<dbReference type="GO" id="GO:0005737">
    <property type="term" value="C:cytoplasm"/>
    <property type="evidence" value="ECO:0007669"/>
    <property type="project" value="TreeGrafter"/>
</dbReference>
<keyword evidence="6" id="KW-1185">Reference proteome</keyword>
<dbReference type="InterPro" id="IPR055414">
    <property type="entry name" value="LRR_R13L4/SHOC2-like"/>
</dbReference>
<dbReference type="Gene3D" id="3.80.10.10">
    <property type="entry name" value="Ribonuclease Inhibitor"/>
    <property type="match status" value="1"/>
</dbReference>
<dbReference type="SUPFAM" id="SSF52075">
    <property type="entry name" value="Outer arm dynein light chain 1"/>
    <property type="match status" value="1"/>
</dbReference>
<evidence type="ECO:0000259" key="4">
    <source>
        <dbReference type="Pfam" id="PF23598"/>
    </source>
</evidence>
<dbReference type="InterPro" id="IPR019487">
    <property type="entry name" value="RAM_signalling_pathway_SOG2"/>
</dbReference>
<dbReference type="AlphaFoldDB" id="A0A9P7YUQ8"/>
<reference evidence="5" key="1">
    <citation type="journal article" date="2021" name="IMA Fungus">
        <title>Genomic characterization of three marine fungi, including Emericellopsis atlantica sp. nov. with signatures of a generalist lifestyle and marine biomass degradation.</title>
        <authorList>
            <person name="Hagestad O.C."/>
            <person name="Hou L."/>
            <person name="Andersen J.H."/>
            <person name="Hansen E.H."/>
            <person name="Altermark B."/>
            <person name="Li C."/>
            <person name="Kuhnert E."/>
            <person name="Cox R.J."/>
            <person name="Crous P.W."/>
            <person name="Spatafora J.W."/>
            <person name="Lail K."/>
            <person name="Amirebrahimi M."/>
            <person name="Lipzen A."/>
            <person name="Pangilinan J."/>
            <person name="Andreopoulos W."/>
            <person name="Hayes R.D."/>
            <person name="Ng V."/>
            <person name="Grigoriev I.V."/>
            <person name="Jackson S.A."/>
            <person name="Sutton T.D.S."/>
            <person name="Dobson A.D.W."/>
            <person name="Rama T."/>
        </authorList>
    </citation>
    <scope>NUCLEOTIDE SEQUENCE</scope>
    <source>
        <strain evidence="5">TRa018bII</strain>
    </source>
</reference>
<gene>
    <name evidence="5" type="ORF">BJ875DRAFT_83634</name>
</gene>
<dbReference type="EMBL" id="MU251357">
    <property type="protein sequence ID" value="KAG9239570.1"/>
    <property type="molecule type" value="Genomic_DNA"/>
</dbReference>